<gene>
    <name evidence="5" type="ORF">HUG12_13745</name>
</gene>
<evidence type="ECO:0000256" key="2">
    <source>
        <dbReference type="ARBA" id="ARBA00023163"/>
    </source>
</evidence>
<organism evidence="5 6">
    <name type="scientific">Halorarum salinum</name>
    <dbReference type="NCBI Taxonomy" id="2743089"/>
    <lineage>
        <taxon>Archaea</taxon>
        <taxon>Methanobacteriati</taxon>
        <taxon>Methanobacteriota</taxon>
        <taxon>Stenosarchaea group</taxon>
        <taxon>Halobacteria</taxon>
        <taxon>Halobacteriales</taxon>
        <taxon>Haloferacaceae</taxon>
        <taxon>Halorarum</taxon>
    </lineage>
</organism>
<dbReference type="PANTHER" id="PTHR34236">
    <property type="entry name" value="DIMETHYL SULFOXIDE REDUCTASE TRANSCRIPTIONAL ACTIVATOR"/>
    <property type="match status" value="1"/>
</dbReference>
<dbReference type="KEGG" id="halu:HUG12_13745"/>
<sequence>MRHPMQEFLASTDEILREELLAWHLHGSADVEYALFLVHGDLDAYRVAIDDVGSVRDWETAAVDGERFYVYVEQRTREADRAWRTAFAERNLVVTYPVVYDADARMRLTVVGRAGDLRAMLAELPGSVRTTVHRVGDLDRRLGTGGADLTARQREVLAAADEMGYYEVPRQGALADVADALGLSEATVSAHLRKAERSLVTRALEGA</sequence>
<dbReference type="Pfam" id="PF04967">
    <property type="entry name" value="HTH_10"/>
    <property type="match status" value="1"/>
</dbReference>
<dbReference type="Pfam" id="PF24278">
    <property type="entry name" value="HVO_0513_N"/>
    <property type="match status" value="1"/>
</dbReference>
<proteinExistence type="predicted"/>
<evidence type="ECO:0000313" key="5">
    <source>
        <dbReference type="EMBL" id="QLG64066.1"/>
    </source>
</evidence>
<evidence type="ECO:0000256" key="1">
    <source>
        <dbReference type="ARBA" id="ARBA00023015"/>
    </source>
</evidence>
<keyword evidence="6" id="KW-1185">Reference proteome</keyword>
<dbReference type="InterPro" id="IPR036388">
    <property type="entry name" value="WH-like_DNA-bd_sf"/>
</dbReference>
<dbReference type="Proteomes" id="UP000509626">
    <property type="component" value="Chromosome"/>
</dbReference>
<dbReference type="PANTHER" id="PTHR34236:SF1">
    <property type="entry name" value="DIMETHYL SULFOXIDE REDUCTASE TRANSCRIPTIONAL ACTIVATOR"/>
    <property type="match status" value="1"/>
</dbReference>
<evidence type="ECO:0000313" key="6">
    <source>
        <dbReference type="Proteomes" id="UP000509626"/>
    </source>
</evidence>
<reference evidence="5 6" key="1">
    <citation type="submission" date="2020-06" db="EMBL/GenBank/DDBJ databases">
        <title>NJ-3-1, isolated from saline soil.</title>
        <authorList>
            <person name="Cui H.L."/>
            <person name="Shi X."/>
        </authorList>
    </citation>
    <scope>NUCLEOTIDE SEQUENCE [LARGE SCALE GENOMIC DNA]</scope>
    <source>
        <strain evidence="5 6">NJ-3-1</strain>
    </source>
</reference>
<evidence type="ECO:0000259" key="3">
    <source>
        <dbReference type="Pfam" id="PF04967"/>
    </source>
</evidence>
<feature type="domain" description="HTH bat-type" evidence="3">
    <location>
        <begin position="149"/>
        <end position="200"/>
    </location>
</feature>
<evidence type="ECO:0000259" key="4">
    <source>
        <dbReference type="Pfam" id="PF24278"/>
    </source>
</evidence>
<accession>A0A7D5LD14</accession>
<feature type="domain" description="HVO-0513-like N-terminal" evidence="4">
    <location>
        <begin position="3"/>
        <end position="137"/>
    </location>
</feature>
<name>A0A7D5LD14_9EURY</name>
<dbReference type="InterPro" id="IPR056493">
    <property type="entry name" value="HVO_0513_N"/>
</dbReference>
<keyword evidence="1" id="KW-0805">Transcription regulation</keyword>
<dbReference type="AlphaFoldDB" id="A0A7D5LD14"/>
<protein>
    <submittedName>
        <fullName evidence="5">Helix-turn-helix domain-containing protein</fullName>
    </submittedName>
</protein>
<dbReference type="EMBL" id="CP058579">
    <property type="protein sequence ID" value="QLG64066.1"/>
    <property type="molecule type" value="Genomic_DNA"/>
</dbReference>
<dbReference type="Gene3D" id="1.10.10.10">
    <property type="entry name" value="Winged helix-like DNA-binding domain superfamily/Winged helix DNA-binding domain"/>
    <property type="match status" value="1"/>
</dbReference>
<dbReference type="InterPro" id="IPR007050">
    <property type="entry name" value="HTH_bacterioopsin"/>
</dbReference>
<keyword evidence="2" id="KW-0804">Transcription</keyword>